<dbReference type="InterPro" id="IPR029045">
    <property type="entry name" value="ClpP/crotonase-like_dom_sf"/>
</dbReference>
<feature type="region of interest" description="Disordered" evidence="1">
    <location>
        <begin position="1"/>
        <end position="21"/>
    </location>
</feature>
<name>A0AA46X0H0_RHORH</name>
<reference evidence="2 3" key="1">
    <citation type="journal article" date="2021" name="Front. Microbiol.">
        <title>Bacterial Transformation of Aromatic Monomers in Softwood Black Liquor.</title>
        <authorList>
            <person name="Navas L.E."/>
            <person name="Dexter G."/>
            <person name="Liu J."/>
            <person name="Levy-Booth D."/>
            <person name="Cho M."/>
            <person name="Jang S.K."/>
            <person name="Mansfield S.D."/>
            <person name="Renneckar S."/>
            <person name="Mohn W.W."/>
            <person name="Eltis L.D."/>
        </authorList>
    </citation>
    <scope>NUCLEOTIDE SEQUENCE [LARGE SCALE GENOMIC DNA]</scope>
    <source>
        <strain evidence="2 3">GD02</strain>
    </source>
</reference>
<dbReference type="CDD" id="cd06558">
    <property type="entry name" value="crotonase-like"/>
    <property type="match status" value="1"/>
</dbReference>
<evidence type="ECO:0000313" key="2">
    <source>
        <dbReference type="EMBL" id="UZF47850.1"/>
    </source>
</evidence>
<dbReference type="PANTHER" id="PTHR43459">
    <property type="entry name" value="ENOYL-COA HYDRATASE"/>
    <property type="match status" value="1"/>
</dbReference>
<accession>A0AA46X0H0</accession>
<sequence>MASRHGVVDANQSQSRSDTGVRTLDVQMVGSVATVTFDRPAERNGVTPRMATEMYDVLDALRTDDAISVVVLTGAGATFCPGAYLNRDADGATAEPAALPDITAYQSSTLLHEMPQVTVAAINGACAGAGLAWAAACDLRFAASDARFSTAFLNVGLPGELGAPWTLSRALGGARARDLCLLPTKFDATEALRTGFVSRVFPSATFREDAAEVAAELGAHDVGVLRTMKQNFLDAERLPLDRYIEVEARRQLEAFTGDARAVTLQRFAQQRDRLSRMKADANRGEK</sequence>
<dbReference type="AlphaFoldDB" id="A0AA46X0H0"/>
<evidence type="ECO:0000256" key="1">
    <source>
        <dbReference type="SAM" id="MobiDB-lite"/>
    </source>
</evidence>
<geneLocation type="plasmid" evidence="2 3">
    <name>pGD02.2.1</name>
</geneLocation>
<dbReference type="SUPFAM" id="SSF52096">
    <property type="entry name" value="ClpP/crotonase"/>
    <property type="match status" value="1"/>
</dbReference>
<proteinExistence type="predicted"/>
<organism evidence="2 3">
    <name type="scientific">Rhodococcus rhodochrous</name>
    <dbReference type="NCBI Taxonomy" id="1829"/>
    <lineage>
        <taxon>Bacteria</taxon>
        <taxon>Bacillati</taxon>
        <taxon>Actinomycetota</taxon>
        <taxon>Actinomycetes</taxon>
        <taxon>Mycobacteriales</taxon>
        <taxon>Nocardiaceae</taxon>
        <taxon>Rhodococcus</taxon>
    </lineage>
</organism>
<evidence type="ECO:0000313" key="3">
    <source>
        <dbReference type="Proteomes" id="UP001162740"/>
    </source>
</evidence>
<feature type="compositionally biased region" description="Polar residues" evidence="1">
    <location>
        <begin position="10"/>
        <end position="20"/>
    </location>
</feature>
<gene>
    <name evidence="2" type="ORF">KUM34_025850</name>
</gene>
<dbReference type="Pfam" id="PF00378">
    <property type="entry name" value="ECH_1"/>
    <property type="match status" value="1"/>
</dbReference>
<dbReference type="PANTHER" id="PTHR43459:SF1">
    <property type="entry name" value="EG:BACN32G11.4 PROTEIN"/>
    <property type="match status" value="1"/>
</dbReference>
<keyword evidence="2" id="KW-0614">Plasmid</keyword>
<dbReference type="Gene3D" id="3.90.226.10">
    <property type="entry name" value="2-enoyl-CoA Hydratase, Chain A, domain 1"/>
    <property type="match status" value="1"/>
</dbReference>
<dbReference type="Proteomes" id="UP001162740">
    <property type="component" value="Plasmid pGD02.2.1"/>
</dbReference>
<dbReference type="EMBL" id="CP083975">
    <property type="protein sequence ID" value="UZF47850.1"/>
    <property type="molecule type" value="Genomic_DNA"/>
</dbReference>
<dbReference type="RefSeq" id="WP_085470598.1">
    <property type="nucleotide sequence ID" value="NZ_CP083975.1"/>
</dbReference>
<protein>
    <submittedName>
        <fullName evidence="2">Enoyl-CoA hydratase/isomerase family protein</fullName>
    </submittedName>
</protein>
<dbReference type="GO" id="GO:0003824">
    <property type="term" value="F:catalytic activity"/>
    <property type="evidence" value="ECO:0007669"/>
    <property type="project" value="UniProtKB-ARBA"/>
</dbReference>
<dbReference type="InterPro" id="IPR001753">
    <property type="entry name" value="Enoyl-CoA_hydra/iso"/>
</dbReference>